<comment type="caution">
    <text evidence="2">The sequence shown here is derived from an EMBL/GenBank/DDBJ whole genome shotgun (WGS) entry which is preliminary data.</text>
</comment>
<evidence type="ECO:0000256" key="1">
    <source>
        <dbReference type="SAM" id="MobiDB-lite"/>
    </source>
</evidence>
<dbReference type="PANTHER" id="PTHR31649:SF1">
    <property type="entry name" value="FARNESOIC ACID O-METHYL TRANSFERASE DOMAIN-CONTAINING PROTEIN"/>
    <property type="match status" value="1"/>
</dbReference>
<keyword evidence="3" id="KW-1185">Reference proteome</keyword>
<feature type="compositionally biased region" description="Low complexity" evidence="1">
    <location>
        <begin position="174"/>
        <end position="187"/>
    </location>
</feature>
<protein>
    <submittedName>
        <fullName evidence="2">Uncharacterized protein</fullName>
    </submittedName>
</protein>
<dbReference type="Pfam" id="PF11901">
    <property type="entry name" value="DM9"/>
    <property type="match status" value="1"/>
</dbReference>
<dbReference type="InterPro" id="IPR006616">
    <property type="entry name" value="DM9_repeat"/>
</dbReference>
<feature type="compositionally biased region" description="Low complexity" evidence="1">
    <location>
        <begin position="202"/>
        <end position="218"/>
    </location>
</feature>
<organism evidence="2 3">
    <name type="scientific">Cerrena zonata</name>
    <dbReference type="NCBI Taxonomy" id="2478898"/>
    <lineage>
        <taxon>Eukaryota</taxon>
        <taxon>Fungi</taxon>
        <taxon>Dikarya</taxon>
        <taxon>Basidiomycota</taxon>
        <taxon>Agaricomycotina</taxon>
        <taxon>Agaricomycetes</taxon>
        <taxon>Polyporales</taxon>
        <taxon>Cerrenaceae</taxon>
        <taxon>Cerrena</taxon>
    </lineage>
</organism>
<feature type="compositionally biased region" description="Low complexity" evidence="1">
    <location>
        <begin position="1"/>
        <end position="14"/>
    </location>
</feature>
<feature type="region of interest" description="Disordered" evidence="1">
    <location>
        <begin position="174"/>
        <end position="226"/>
    </location>
</feature>
<proteinExistence type="predicted"/>
<gene>
    <name evidence="2" type="ORF">QCA50_005791</name>
</gene>
<feature type="region of interest" description="Disordered" evidence="1">
    <location>
        <begin position="1"/>
        <end position="79"/>
    </location>
</feature>
<evidence type="ECO:0000313" key="3">
    <source>
        <dbReference type="Proteomes" id="UP001385951"/>
    </source>
</evidence>
<reference evidence="2 3" key="1">
    <citation type="submission" date="2022-09" db="EMBL/GenBank/DDBJ databases">
        <authorList>
            <person name="Palmer J.M."/>
        </authorList>
    </citation>
    <scope>NUCLEOTIDE SEQUENCE [LARGE SCALE GENOMIC DNA]</scope>
    <source>
        <strain evidence="2 3">DSM 7382</strain>
    </source>
</reference>
<dbReference type="Proteomes" id="UP001385951">
    <property type="component" value="Unassembled WGS sequence"/>
</dbReference>
<accession>A0AAW0GG60</accession>
<dbReference type="PANTHER" id="PTHR31649">
    <property type="entry name" value="AGAP009604-PA"/>
    <property type="match status" value="1"/>
</dbReference>
<dbReference type="EMBL" id="JASBNA010000006">
    <property type="protein sequence ID" value="KAK7690692.1"/>
    <property type="molecule type" value="Genomic_DNA"/>
</dbReference>
<name>A0AAW0GG60_9APHY</name>
<dbReference type="AlphaFoldDB" id="A0AAW0GG60"/>
<feature type="compositionally biased region" description="Gly residues" evidence="1">
    <location>
        <begin position="24"/>
        <end position="39"/>
    </location>
</feature>
<feature type="region of interest" description="Disordered" evidence="1">
    <location>
        <begin position="111"/>
        <end position="130"/>
    </location>
</feature>
<feature type="compositionally biased region" description="Low complexity" evidence="1">
    <location>
        <begin position="69"/>
        <end position="79"/>
    </location>
</feature>
<sequence length="372" mass="37219">MGSSSSDSDSSSDSGHGHGHGGHHGYPGAHGGYAGGYGIPGTHLGEHKKKKDKKHKKDKKDKKHKEGHGSSSSHGVAGVHGVALPHGAVVPGFPGAPHGYAAPGVTPGGHAQQFYGGAQPGAYPPPGAHGAPAPYGAPSAYGAPAHGSPAPYGAPAHGSPAPYGAPAHGAPSPYGAAPHGAPGYGAPLGHDRSLPAPGVPTAIPGARGVPGAAPAHPGGAPPPSGFRIPLTVGQPFPPAPQGGTPVASDADGSPLFVGSAILGASVHPCKVGPHLHPPVRVPYGGAEYEHNGRYDLLPFDPNAMEWVWTEKGRIPPGKRPIEGGYEEHGGKLYHALAKIHNLQVPGKCGEHLVSISSRCSIRIVMTNATCIA</sequence>
<feature type="compositionally biased region" description="Basic residues" evidence="1">
    <location>
        <begin position="46"/>
        <end position="66"/>
    </location>
</feature>
<evidence type="ECO:0000313" key="2">
    <source>
        <dbReference type="EMBL" id="KAK7690692.1"/>
    </source>
</evidence>